<keyword evidence="4" id="KW-1185">Reference proteome</keyword>
<sequence length="94" mass="10461">MEPQVCSRHGTVKWHGYRNKDTAEIPKYEGNHLMTWGITGVMVSSRDLGSDQTRSASLARSGRGSPTSTAHLILHGHLIIMFVYKVFVINGVYC</sequence>
<evidence type="ECO:0000313" key="4">
    <source>
        <dbReference type="Proteomes" id="UP001152803"/>
    </source>
</evidence>
<evidence type="ECO:0000256" key="1">
    <source>
        <dbReference type="SAM" id="MobiDB-lite"/>
    </source>
</evidence>
<feature type="transmembrane region" description="Helical" evidence="2">
    <location>
        <begin position="72"/>
        <end position="93"/>
    </location>
</feature>
<dbReference type="EMBL" id="JAFJMO010000012">
    <property type="protein sequence ID" value="KAJ8261473.1"/>
    <property type="molecule type" value="Genomic_DNA"/>
</dbReference>
<name>A0A9Q1D813_CONCO</name>
<keyword evidence="2" id="KW-1133">Transmembrane helix</keyword>
<evidence type="ECO:0000313" key="3">
    <source>
        <dbReference type="EMBL" id="KAJ8261473.1"/>
    </source>
</evidence>
<keyword evidence="2" id="KW-0812">Transmembrane</keyword>
<gene>
    <name evidence="3" type="ORF">COCON_G00171960</name>
</gene>
<proteinExistence type="predicted"/>
<organism evidence="3 4">
    <name type="scientific">Conger conger</name>
    <name type="common">Conger eel</name>
    <name type="synonym">Muraena conger</name>
    <dbReference type="NCBI Taxonomy" id="82655"/>
    <lineage>
        <taxon>Eukaryota</taxon>
        <taxon>Metazoa</taxon>
        <taxon>Chordata</taxon>
        <taxon>Craniata</taxon>
        <taxon>Vertebrata</taxon>
        <taxon>Euteleostomi</taxon>
        <taxon>Actinopterygii</taxon>
        <taxon>Neopterygii</taxon>
        <taxon>Teleostei</taxon>
        <taxon>Anguilliformes</taxon>
        <taxon>Congridae</taxon>
        <taxon>Conger</taxon>
    </lineage>
</organism>
<feature type="region of interest" description="Disordered" evidence="1">
    <location>
        <begin position="47"/>
        <end position="66"/>
    </location>
</feature>
<accession>A0A9Q1D813</accession>
<keyword evidence="2" id="KW-0472">Membrane</keyword>
<feature type="compositionally biased region" description="Low complexity" evidence="1">
    <location>
        <begin position="54"/>
        <end position="65"/>
    </location>
</feature>
<dbReference type="Proteomes" id="UP001152803">
    <property type="component" value="Unassembled WGS sequence"/>
</dbReference>
<reference evidence="3" key="1">
    <citation type="journal article" date="2023" name="Science">
        <title>Genome structures resolve the early diversification of teleost fishes.</title>
        <authorList>
            <person name="Parey E."/>
            <person name="Louis A."/>
            <person name="Montfort J."/>
            <person name="Bouchez O."/>
            <person name="Roques C."/>
            <person name="Iampietro C."/>
            <person name="Lluch J."/>
            <person name="Castinel A."/>
            <person name="Donnadieu C."/>
            <person name="Desvignes T."/>
            <person name="Floi Bucao C."/>
            <person name="Jouanno E."/>
            <person name="Wen M."/>
            <person name="Mejri S."/>
            <person name="Dirks R."/>
            <person name="Jansen H."/>
            <person name="Henkel C."/>
            <person name="Chen W.J."/>
            <person name="Zahm M."/>
            <person name="Cabau C."/>
            <person name="Klopp C."/>
            <person name="Thompson A.W."/>
            <person name="Robinson-Rechavi M."/>
            <person name="Braasch I."/>
            <person name="Lecointre G."/>
            <person name="Bobe J."/>
            <person name="Postlethwait J.H."/>
            <person name="Berthelot C."/>
            <person name="Roest Crollius H."/>
            <person name="Guiguen Y."/>
        </authorList>
    </citation>
    <scope>NUCLEOTIDE SEQUENCE</scope>
    <source>
        <strain evidence="3">Concon-B</strain>
    </source>
</reference>
<comment type="caution">
    <text evidence="3">The sequence shown here is derived from an EMBL/GenBank/DDBJ whole genome shotgun (WGS) entry which is preliminary data.</text>
</comment>
<protein>
    <submittedName>
        <fullName evidence="3">Uncharacterized protein</fullName>
    </submittedName>
</protein>
<dbReference type="AlphaFoldDB" id="A0A9Q1D813"/>
<evidence type="ECO:0000256" key="2">
    <source>
        <dbReference type="SAM" id="Phobius"/>
    </source>
</evidence>